<protein>
    <submittedName>
        <fullName evidence="1">Uncharacterized protein</fullName>
    </submittedName>
</protein>
<keyword evidence="2" id="KW-1185">Reference proteome</keyword>
<accession>A0ABZ0CMK2</accession>
<sequence length="143" mass="15113">MATSAAVVQAIAQQNPNGVSIDLEKGRILEGPGYCVAYDATQNQFGHAGCVFAMNHAAGPGGSNIVGAWFNPGNNNYYFDSVKKYTTREAAVEAAKKEQQIAIYDLQRRVVEDIMTPGVNAVPGSPGTFTPALAAGRKRAHSV</sequence>
<dbReference type="Proteomes" id="UP001303946">
    <property type="component" value="Chromosome"/>
</dbReference>
<organism evidence="1 2">
    <name type="scientific">Piscinibacter gummiphilus</name>
    <dbReference type="NCBI Taxonomy" id="946333"/>
    <lineage>
        <taxon>Bacteria</taxon>
        <taxon>Pseudomonadati</taxon>
        <taxon>Pseudomonadota</taxon>
        <taxon>Betaproteobacteria</taxon>
        <taxon>Burkholderiales</taxon>
        <taxon>Sphaerotilaceae</taxon>
        <taxon>Piscinibacter</taxon>
    </lineage>
</organism>
<reference evidence="1 2" key="1">
    <citation type="submission" date="2023-10" db="EMBL/GenBank/DDBJ databases">
        <title>Bacteria for the degradation of biodegradable plastic PBAT(Polybutylene adipate terephthalate).</title>
        <authorList>
            <person name="Weon H.-Y."/>
            <person name="Yeon J."/>
        </authorList>
    </citation>
    <scope>NUCLEOTIDE SEQUENCE [LARGE SCALE GENOMIC DNA]</scope>
    <source>
        <strain evidence="1 2">SBD 7-3</strain>
    </source>
</reference>
<dbReference type="EMBL" id="CP136336">
    <property type="protein sequence ID" value="WOB06068.1"/>
    <property type="molecule type" value="Genomic_DNA"/>
</dbReference>
<gene>
    <name evidence="1" type="ORF">RXV79_14165</name>
</gene>
<evidence type="ECO:0000313" key="2">
    <source>
        <dbReference type="Proteomes" id="UP001303946"/>
    </source>
</evidence>
<proteinExistence type="predicted"/>
<evidence type="ECO:0000313" key="1">
    <source>
        <dbReference type="EMBL" id="WOB06068.1"/>
    </source>
</evidence>
<dbReference type="RefSeq" id="WP_316698327.1">
    <property type="nucleotide sequence ID" value="NZ_CP136336.1"/>
</dbReference>
<name>A0ABZ0CMK2_9BURK</name>